<dbReference type="Proteomes" id="UP000010467">
    <property type="component" value="Plasmid pDEIPE01"/>
</dbReference>
<name>L0A7Q3_DEIPD</name>
<geneLocation type="plasmid" evidence="1 2">
    <name>pDEIPE01</name>
</geneLocation>
<dbReference type="KEGG" id="dpd:Deipe_4100"/>
<proteinExistence type="predicted"/>
<reference evidence="2" key="1">
    <citation type="submission" date="2012-03" db="EMBL/GenBank/DDBJ databases">
        <title>Complete sequence of plasmid 1 of Deinococcus peraridilitoris DSM 19664.</title>
        <authorList>
            <person name="Lucas S."/>
            <person name="Copeland A."/>
            <person name="Lapidus A."/>
            <person name="Glavina del Rio T."/>
            <person name="Dalin E."/>
            <person name="Tice H."/>
            <person name="Bruce D."/>
            <person name="Goodwin L."/>
            <person name="Pitluck S."/>
            <person name="Peters L."/>
            <person name="Mikhailova N."/>
            <person name="Lu M."/>
            <person name="Kyrpides N."/>
            <person name="Mavromatis K."/>
            <person name="Ivanova N."/>
            <person name="Brettin T."/>
            <person name="Detter J.C."/>
            <person name="Han C."/>
            <person name="Larimer F."/>
            <person name="Land M."/>
            <person name="Hauser L."/>
            <person name="Markowitz V."/>
            <person name="Cheng J.-F."/>
            <person name="Hugenholtz P."/>
            <person name="Woyke T."/>
            <person name="Wu D."/>
            <person name="Pukall R."/>
            <person name="Steenblock K."/>
            <person name="Brambilla E."/>
            <person name="Klenk H.-P."/>
            <person name="Eisen J.A."/>
        </authorList>
    </citation>
    <scope>NUCLEOTIDE SEQUENCE [LARGE SCALE GENOMIC DNA]</scope>
    <source>
        <strain evidence="2">DSM 19664 / LMG 22246 / CIP 109416 / KR-200</strain>
        <plasmid evidence="2">Plasmid pDEIPE01</plasmid>
    </source>
</reference>
<gene>
    <name evidence="1" type="ordered locus">Deipe_4100</name>
</gene>
<dbReference type="Pfam" id="PF05035">
    <property type="entry name" value="DGOK"/>
    <property type="match status" value="1"/>
</dbReference>
<protein>
    <submittedName>
        <fullName evidence="1">2-keto-3-deoxy-galactonokinase</fullName>
    </submittedName>
</protein>
<evidence type="ECO:0000313" key="2">
    <source>
        <dbReference type="Proteomes" id="UP000010467"/>
    </source>
</evidence>
<dbReference type="GO" id="GO:0034194">
    <property type="term" value="P:D-galactonate catabolic process"/>
    <property type="evidence" value="ECO:0007669"/>
    <property type="project" value="InterPro"/>
</dbReference>
<dbReference type="CDD" id="cd24012">
    <property type="entry name" value="ASKHA_NBD_KDGal-kinase"/>
    <property type="match status" value="1"/>
</dbReference>
<keyword evidence="1" id="KW-0418">Kinase</keyword>
<dbReference type="GO" id="GO:0008671">
    <property type="term" value="F:2-dehydro-3-deoxygalactonokinase activity"/>
    <property type="evidence" value="ECO:0007669"/>
    <property type="project" value="InterPro"/>
</dbReference>
<dbReference type="InterPro" id="IPR042258">
    <property type="entry name" value="DGOK_N"/>
</dbReference>
<organism evidence="1 2">
    <name type="scientific">Deinococcus peraridilitoris (strain DSM 19664 / LMG 22246 / CIP 109416 / KR-200)</name>
    <dbReference type="NCBI Taxonomy" id="937777"/>
    <lineage>
        <taxon>Bacteria</taxon>
        <taxon>Thermotogati</taxon>
        <taxon>Deinococcota</taxon>
        <taxon>Deinococci</taxon>
        <taxon>Deinococcales</taxon>
        <taxon>Deinococcaceae</taxon>
        <taxon>Deinococcus</taxon>
    </lineage>
</organism>
<accession>L0A7Q3</accession>
<keyword evidence="2" id="KW-1185">Reference proteome</keyword>
<sequence>MIALLDSGTTRTRLRLWDQNHVVWHGERQVGSADVARAGVNHQLRAAIAELLSEARRTGSITTIIASGMISSNVGLLEVPQLHAPLTYEALATSLMLHHFTDLGEVLFVPGVRTLPSTLSLDDLAQADVMRGEETEVVGLRRLLSLSGNVTFMHYGSHHKLVWTDDQGIHASRTNLNGELLAAISMHTILRSSVPPLDTFHEVNDHWWHQGLNASVQHGFSRACFMVRLADQFLKATPQDAASFLLGAIASLDLSLLMGQPHLVLYGRSTMTLPMQRYLQARGQQVDVADETTTQQAAIAGALHLHEQYTSRKE</sequence>
<dbReference type="PATRIC" id="fig|937777.3.peg.4119"/>
<keyword evidence="1" id="KW-0808">Transferase</keyword>
<evidence type="ECO:0000313" key="1">
    <source>
        <dbReference type="EMBL" id="AFZ69474.1"/>
    </source>
</evidence>
<dbReference type="Gene3D" id="3.30.420.300">
    <property type="entry name" value="2-keto-3-deoxy-galactonokinase, substrate binding domain"/>
    <property type="match status" value="1"/>
</dbReference>
<dbReference type="Gene3D" id="3.30.420.310">
    <property type="entry name" value="2-keto-3-deoxy-galactonokinase, C-terminal domain"/>
    <property type="match status" value="1"/>
</dbReference>
<dbReference type="OrthoDB" id="256574at2"/>
<dbReference type="HOGENOM" id="CLU_070778_0_0_0"/>
<dbReference type="RefSeq" id="WP_015231375.1">
    <property type="nucleotide sequence ID" value="NC_019789.1"/>
</dbReference>
<dbReference type="InterPro" id="IPR007729">
    <property type="entry name" value="DGOK"/>
</dbReference>
<dbReference type="AlphaFoldDB" id="L0A7Q3"/>
<dbReference type="EMBL" id="CP003383">
    <property type="protein sequence ID" value="AFZ69474.1"/>
    <property type="molecule type" value="Genomic_DNA"/>
</dbReference>
<dbReference type="InterPro" id="IPR042257">
    <property type="entry name" value="DGOK_C"/>
</dbReference>
<keyword evidence="1" id="KW-0614">Plasmid</keyword>